<dbReference type="NCBIfam" id="TIGR02436">
    <property type="entry name" value="four helix bundle protein"/>
    <property type="match status" value="1"/>
</dbReference>
<dbReference type="PANTHER" id="PTHR38471">
    <property type="entry name" value="FOUR HELIX BUNDLE PROTEIN"/>
    <property type="match status" value="1"/>
</dbReference>
<accession>A0ABS7XFF9</accession>
<dbReference type="Proteomes" id="UP001199314">
    <property type="component" value="Unassembled WGS sequence"/>
</dbReference>
<dbReference type="EMBL" id="JAIQZE010000001">
    <property type="protein sequence ID" value="MBZ9777697.1"/>
    <property type="molecule type" value="Genomic_DNA"/>
</dbReference>
<name>A0ABS7XFF9_9FLAO</name>
<dbReference type="RefSeq" id="WP_224460059.1">
    <property type="nucleotide sequence ID" value="NZ_JAIQZE010000001.1"/>
</dbReference>
<reference evidence="2" key="1">
    <citation type="submission" date="2023-07" db="EMBL/GenBank/DDBJ databases">
        <title>Novel species isolated from saline lakes on Tibetan Plateau.</title>
        <authorList>
            <person name="Lu H."/>
        </authorList>
    </citation>
    <scope>NUCLEOTIDE SEQUENCE [LARGE SCALE GENOMIC DNA]</scope>
    <source>
        <strain evidence="2">CAK8W</strain>
    </source>
</reference>
<dbReference type="SUPFAM" id="SSF158446">
    <property type="entry name" value="IVS-encoded protein-like"/>
    <property type="match status" value="1"/>
</dbReference>
<comment type="caution">
    <text evidence="1">The sequence shown here is derived from an EMBL/GenBank/DDBJ whole genome shotgun (WGS) entry which is preliminary data.</text>
</comment>
<protein>
    <submittedName>
        <fullName evidence="1">Four helix bundle protein</fullName>
    </submittedName>
</protein>
<organism evidence="1 2">
    <name type="scientific">Psychroflexus longus</name>
    <dbReference type="NCBI Taxonomy" id="2873596"/>
    <lineage>
        <taxon>Bacteria</taxon>
        <taxon>Pseudomonadati</taxon>
        <taxon>Bacteroidota</taxon>
        <taxon>Flavobacteriia</taxon>
        <taxon>Flavobacteriales</taxon>
        <taxon>Flavobacteriaceae</taxon>
        <taxon>Psychroflexus</taxon>
    </lineage>
</organism>
<keyword evidence="2" id="KW-1185">Reference proteome</keyword>
<evidence type="ECO:0000313" key="1">
    <source>
        <dbReference type="EMBL" id="MBZ9777697.1"/>
    </source>
</evidence>
<dbReference type="CDD" id="cd16377">
    <property type="entry name" value="23S_rRNA_IVP_like"/>
    <property type="match status" value="1"/>
</dbReference>
<dbReference type="InterPro" id="IPR012657">
    <property type="entry name" value="23S_rRNA-intervening_sequence"/>
</dbReference>
<gene>
    <name evidence="1" type="ORF">LB452_02070</name>
</gene>
<dbReference type="Gene3D" id="1.20.1440.60">
    <property type="entry name" value="23S rRNA-intervening sequence"/>
    <property type="match status" value="1"/>
</dbReference>
<dbReference type="PANTHER" id="PTHR38471:SF2">
    <property type="entry name" value="FOUR HELIX BUNDLE PROTEIN"/>
    <property type="match status" value="1"/>
</dbReference>
<sequence length="121" mass="14111">MKTHKDLEVWKESIGFVTELYKETNEFPKTEQYGLTSHIRRAAISVPSNISEGFARKGIKEKIRFLYIALGSNTEIETQLIIAKNLKCLTDNQFQVLEKHNQMIGRQLINLMRHFEDKNKS</sequence>
<dbReference type="Pfam" id="PF05635">
    <property type="entry name" value="23S_rRNA_IVP"/>
    <property type="match status" value="1"/>
</dbReference>
<evidence type="ECO:0000313" key="2">
    <source>
        <dbReference type="Proteomes" id="UP001199314"/>
    </source>
</evidence>
<dbReference type="InterPro" id="IPR036583">
    <property type="entry name" value="23S_rRNA_IVS_sf"/>
</dbReference>
<proteinExistence type="predicted"/>